<feature type="compositionally biased region" description="Basic and acidic residues" evidence="2">
    <location>
        <begin position="122"/>
        <end position="150"/>
    </location>
</feature>
<dbReference type="AlphaFoldDB" id="A0A1T4S6S0"/>
<dbReference type="InterPro" id="IPR056823">
    <property type="entry name" value="TEN-like_YD-shell"/>
</dbReference>
<feature type="domain" description="Teneurin-like YD-shell" evidence="4">
    <location>
        <begin position="596"/>
        <end position="725"/>
    </location>
</feature>
<dbReference type="Pfam" id="PF20148">
    <property type="entry name" value="DUF6531"/>
    <property type="match status" value="1"/>
</dbReference>
<gene>
    <name evidence="5" type="ORF">SAMN02745782_03027</name>
</gene>
<proteinExistence type="predicted"/>
<sequence length="991" mass="113625">MSIQRIVRLAAYDGSLHYFSDQPIAEGKACDFPTIALATQFLERFKLSDLADIEELARWIGAEPIVNVHREKNTFADYLAPLSQALVHRHLHVVQIASVNPTGGLPTAPTSPPKAKPSKPTSDGKSEAMRGEDRVSKESHPESSKNHETAGDPVSMVTGEEILTLTDITLHHGLVFSRTYRSSRCDSDTGLGYGWRHNFDFQLLDIVCDKGSVTHWQFIDEMGDAISFPAVNKGAVSYQIYVGASCFYQETGYALVTLASGAQYKFERIEGAWLLKQIRPNILTLVTLDYSSKHRLIGVSFNQCHCFELQYDQRGHLIEIREPHSGRVFSRYRYDPQDCLTSATNQQGQTEHYEYTDAHLILRRRRNTGFNHYFEWLGEGSSAQCVRNYGDEQVYDYRFQYSEHNSSFTDTLGHQWTFRHSDEGQLLEKQSPEGRLWRWDYNPLGKLVTEHFPDGSFMRYQYNAYGQRCAQYHSSGATTHYQYNPLGQLTMVEYPDGEKQHQHYNSLGQLLWRSEPEGSVTHYQYDKFGRLIQSQSEHGEQCQWWWNEAEQLIAQQTNQTLLRYSYDESHHFNGIAYPDGMLLALEYDERGQRIQTRLYSERDDHQREVRYHYDDFGRITQVVTPAGCSIIEWSKLAQPEALLRPDGAGLAFDYDGERNLTALTRSDGASYHFMLSEEGHLTQTRHFDGTVTDYQYDAAGRLSHLTCDKRQVLFHYDPRGNLTLIRAGGESGISEHHFQFSAGDKLCLASNTHRTVSYHYQPNGLLIEQTQGLHDLAYRYHPHGQLSDIHLPSGETVKFDYTPYGQLSAVSLSGQSAPLIEYEYDVMGRLYRLRYANQQEEKQFDGIGRLCQQRWSGRERKYYFDGAQYLAIIMDSEAGTTHYHYDAVGQLTRVTTRKREEKYQYDPFGNPSDAQSQCSGDKLLEHGGWRYQYDAQGNQSQAEGEGQAQHRRFNALSQLVAVENNGGLSHYEYDALGRRSRKITEAGVTEF</sequence>
<dbReference type="InterPro" id="IPR006530">
    <property type="entry name" value="YD"/>
</dbReference>
<evidence type="ECO:0000259" key="3">
    <source>
        <dbReference type="Pfam" id="PF20148"/>
    </source>
</evidence>
<dbReference type="InterPro" id="IPR031325">
    <property type="entry name" value="RHS_repeat"/>
</dbReference>
<dbReference type="Proteomes" id="UP000190834">
    <property type="component" value="Unassembled WGS sequence"/>
</dbReference>
<evidence type="ECO:0000259" key="4">
    <source>
        <dbReference type="Pfam" id="PF25023"/>
    </source>
</evidence>
<reference evidence="6" key="1">
    <citation type="submission" date="2017-02" db="EMBL/GenBank/DDBJ databases">
        <authorList>
            <person name="Varghese N."/>
            <person name="Submissions S."/>
        </authorList>
    </citation>
    <scope>NUCLEOTIDE SEQUENCE [LARGE SCALE GENOMIC DNA]</scope>
    <source>
        <strain evidence="6">DSM 19608</strain>
    </source>
</reference>
<dbReference type="OrthoDB" id="9816400at2"/>
<evidence type="ECO:0000256" key="2">
    <source>
        <dbReference type="SAM" id="MobiDB-lite"/>
    </source>
</evidence>
<organism evidence="5 6">
    <name type="scientific">Vibrio cincinnatiensis DSM 19608</name>
    <dbReference type="NCBI Taxonomy" id="1123491"/>
    <lineage>
        <taxon>Bacteria</taxon>
        <taxon>Pseudomonadati</taxon>
        <taxon>Pseudomonadota</taxon>
        <taxon>Gammaproteobacteria</taxon>
        <taxon>Vibrionales</taxon>
        <taxon>Vibrionaceae</taxon>
        <taxon>Vibrio</taxon>
    </lineage>
</organism>
<protein>
    <submittedName>
        <fullName evidence="5">YD repeat-containing protein</fullName>
    </submittedName>
</protein>
<name>A0A1T4S6S0_VIBCI</name>
<feature type="domain" description="Teneurin-like YD-shell" evidence="4">
    <location>
        <begin position="874"/>
        <end position="984"/>
    </location>
</feature>
<accession>A0A1T4S6S0</accession>
<evidence type="ECO:0000256" key="1">
    <source>
        <dbReference type="ARBA" id="ARBA00022737"/>
    </source>
</evidence>
<dbReference type="EMBL" id="FUXB01000019">
    <property type="protein sequence ID" value="SKA23551.1"/>
    <property type="molecule type" value="Genomic_DNA"/>
</dbReference>
<dbReference type="InterPro" id="IPR045351">
    <property type="entry name" value="DUF6531"/>
</dbReference>
<dbReference type="PANTHER" id="PTHR32305">
    <property type="match status" value="1"/>
</dbReference>
<dbReference type="PANTHER" id="PTHR32305:SF15">
    <property type="entry name" value="PROTEIN RHSA-RELATED"/>
    <property type="match status" value="1"/>
</dbReference>
<feature type="domain" description="Teneurin-like YD-shell" evidence="4">
    <location>
        <begin position="285"/>
        <end position="465"/>
    </location>
</feature>
<feature type="non-terminal residue" evidence="5">
    <location>
        <position position="991"/>
    </location>
</feature>
<evidence type="ECO:0000313" key="6">
    <source>
        <dbReference type="Proteomes" id="UP000190834"/>
    </source>
</evidence>
<evidence type="ECO:0000313" key="5">
    <source>
        <dbReference type="EMBL" id="SKA23551.1"/>
    </source>
</evidence>
<dbReference type="InterPro" id="IPR050708">
    <property type="entry name" value="T6SS_VgrG/RHS"/>
</dbReference>
<keyword evidence="1" id="KW-0677">Repeat</keyword>
<dbReference type="RefSeq" id="WP_078927365.1">
    <property type="nucleotide sequence ID" value="NZ_FUXB01000019.1"/>
</dbReference>
<feature type="region of interest" description="Disordered" evidence="2">
    <location>
        <begin position="100"/>
        <end position="156"/>
    </location>
</feature>
<keyword evidence="6" id="KW-1185">Reference proteome</keyword>
<dbReference type="Pfam" id="PF25023">
    <property type="entry name" value="TEN_YD-shell"/>
    <property type="match status" value="3"/>
</dbReference>
<dbReference type="SUPFAM" id="SSF63829">
    <property type="entry name" value="Calcium-dependent phosphotriesterase"/>
    <property type="match status" value="1"/>
</dbReference>
<feature type="domain" description="DUF6531" evidence="3">
    <location>
        <begin position="151"/>
        <end position="228"/>
    </location>
</feature>
<dbReference type="Gene3D" id="2.180.10.10">
    <property type="entry name" value="RHS repeat-associated core"/>
    <property type="match status" value="3"/>
</dbReference>
<dbReference type="NCBIfam" id="TIGR01643">
    <property type="entry name" value="YD_repeat_2x"/>
    <property type="match status" value="7"/>
</dbReference>
<dbReference type="Pfam" id="PF05593">
    <property type="entry name" value="RHS_repeat"/>
    <property type="match status" value="1"/>
</dbReference>
<dbReference type="STRING" id="1123491.SAMN02745782_03027"/>